<proteinExistence type="predicted"/>
<evidence type="ECO:0000313" key="3">
    <source>
        <dbReference type="Proteomes" id="UP000298416"/>
    </source>
</evidence>
<sequence>MDGRIWSKLPDHLLEHVLSLLPLKTFLALRSTCKHFNSLPFTPYFISRHSLPHSPPPFSPLLILSHPHFHHSSPIFNTSLNTWCSLLLSFPPMPPSSLLLSSSHGLLCFSLPSTSSFLVCNLLTRSLRRIKFPASPFSFDLPTVVPSSPSSAADGYKLFMLSTTGSFHHALVYSSSTGSWARFPGPEPSSIINENHHQKGVLYSGGILFTTPEPFHIVSFQLESGGWETLLIDLPDGLAFARLAGDGDRKLYLVGGVGASGISRSIKLWELGEGWVEVETMPEMVCRKFLSVCYHNYEHVYCFWHQGLICLCCYTWPEILYYKVSRRTWHWLPKCPSLPDKWSCGFRWFSFTPQLYASV</sequence>
<comment type="caution">
    <text evidence="2">The sequence shown here is derived from an EMBL/GenBank/DDBJ whole genome shotgun (WGS) entry which is preliminary data.</text>
</comment>
<dbReference type="InterPro" id="IPR036047">
    <property type="entry name" value="F-box-like_dom_sf"/>
</dbReference>
<dbReference type="InterPro" id="IPR011043">
    <property type="entry name" value="Gal_Oxase/kelch_b-propeller"/>
</dbReference>
<dbReference type="Gene3D" id="1.20.1280.50">
    <property type="match status" value="1"/>
</dbReference>
<dbReference type="InterPro" id="IPR001810">
    <property type="entry name" value="F-box_dom"/>
</dbReference>
<dbReference type="PROSITE" id="PS50181">
    <property type="entry name" value="FBOX"/>
    <property type="match status" value="1"/>
</dbReference>
<name>A0A8X8WR96_SALSN</name>
<accession>A0A8X8WR96</accession>
<dbReference type="InterPro" id="IPR050796">
    <property type="entry name" value="SCF_F-box_component"/>
</dbReference>
<feature type="domain" description="F-box" evidence="1">
    <location>
        <begin position="3"/>
        <end position="39"/>
    </location>
</feature>
<dbReference type="AlphaFoldDB" id="A0A8X8WR96"/>
<dbReference type="Gene3D" id="2.120.10.80">
    <property type="entry name" value="Kelch-type beta propeller"/>
    <property type="match status" value="1"/>
</dbReference>
<dbReference type="SMART" id="SM00256">
    <property type="entry name" value="FBOX"/>
    <property type="match status" value="1"/>
</dbReference>
<evidence type="ECO:0000259" key="1">
    <source>
        <dbReference type="PROSITE" id="PS50181"/>
    </source>
</evidence>
<reference evidence="2" key="2">
    <citation type="submission" date="2020-08" db="EMBL/GenBank/DDBJ databases">
        <title>Plant Genome Project.</title>
        <authorList>
            <person name="Zhang R.-G."/>
        </authorList>
    </citation>
    <scope>NUCLEOTIDE SEQUENCE</scope>
    <source>
        <strain evidence="2">Huo1</strain>
        <tissue evidence="2">Leaf</tissue>
    </source>
</reference>
<dbReference type="Pfam" id="PF00646">
    <property type="entry name" value="F-box"/>
    <property type="match status" value="1"/>
</dbReference>
<reference evidence="2" key="1">
    <citation type="submission" date="2018-01" db="EMBL/GenBank/DDBJ databases">
        <authorList>
            <person name="Mao J.F."/>
        </authorList>
    </citation>
    <scope>NUCLEOTIDE SEQUENCE</scope>
    <source>
        <strain evidence="2">Huo1</strain>
        <tissue evidence="2">Leaf</tissue>
    </source>
</reference>
<dbReference type="PANTHER" id="PTHR31672:SF12">
    <property type="entry name" value="F-BOX DOMAIN-CONTAINING PROTEIN"/>
    <property type="match status" value="1"/>
</dbReference>
<dbReference type="InterPro" id="IPR015915">
    <property type="entry name" value="Kelch-typ_b-propeller"/>
</dbReference>
<dbReference type="EMBL" id="PNBA02000014">
    <property type="protein sequence ID" value="KAG6400350.1"/>
    <property type="molecule type" value="Genomic_DNA"/>
</dbReference>
<dbReference type="SUPFAM" id="SSF81383">
    <property type="entry name" value="F-box domain"/>
    <property type="match status" value="1"/>
</dbReference>
<evidence type="ECO:0000313" key="2">
    <source>
        <dbReference type="EMBL" id="KAG6400350.1"/>
    </source>
</evidence>
<protein>
    <recommendedName>
        <fullName evidence="1">F-box domain-containing protein</fullName>
    </recommendedName>
</protein>
<dbReference type="PANTHER" id="PTHR31672">
    <property type="entry name" value="BNACNNG10540D PROTEIN"/>
    <property type="match status" value="1"/>
</dbReference>
<dbReference type="SUPFAM" id="SSF50965">
    <property type="entry name" value="Galactose oxidase, central domain"/>
    <property type="match status" value="1"/>
</dbReference>
<keyword evidence="3" id="KW-1185">Reference proteome</keyword>
<organism evidence="2">
    <name type="scientific">Salvia splendens</name>
    <name type="common">Scarlet sage</name>
    <dbReference type="NCBI Taxonomy" id="180675"/>
    <lineage>
        <taxon>Eukaryota</taxon>
        <taxon>Viridiplantae</taxon>
        <taxon>Streptophyta</taxon>
        <taxon>Embryophyta</taxon>
        <taxon>Tracheophyta</taxon>
        <taxon>Spermatophyta</taxon>
        <taxon>Magnoliopsida</taxon>
        <taxon>eudicotyledons</taxon>
        <taxon>Gunneridae</taxon>
        <taxon>Pentapetalae</taxon>
        <taxon>asterids</taxon>
        <taxon>lamiids</taxon>
        <taxon>Lamiales</taxon>
        <taxon>Lamiaceae</taxon>
        <taxon>Nepetoideae</taxon>
        <taxon>Mentheae</taxon>
        <taxon>Salviinae</taxon>
        <taxon>Salvia</taxon>
        <taxon>Salvia subgen. Calosphace</taxon>
        <taxon>core Calosphace</taxon>
    </lineage>
</organism>
<dbReference type="Proteomes" id="UP000298416">
    <property type="component" value="Unassembled WGS sequence"/>
</dbReference>
<gene>
    <name evidence="2" type="ORF">SASPL_137176</name>
</gene>